<dbReference type="GeneID" id="17254218"/>
<dbReference type="OMA" id="RRNWFIS"/>
<dbReference type="EnsemblProtists" id="EOD08066">
    <property type="protein sequence ID" value="EOD08066"/>
    <property type="gene ID" value="EMIHUDRAFT_249228"/>
</dbReference>
<keyword evidence="2" id="KW-1185">Reference proteome</keyword>
<name>A0A0D3HZ56_EMIH1</name>
<evidence type="ECO:0000313" key="1">
    <source>
        <dbReference type="EnsemblProtists" id="EOD04291"/>
    </source>
</evidence>
<reference evidence="1" key="2">
    <citation type="submission" date="2024-10" db="UniProtKB">
        <authorList>
            <consortium name="EnsemblProtists"/>
        </authorList>
    </citation>
    <scope>IDENTIFICATION</scope>
</reference>
<dbReference type="RefSeq" id="XP_005760495.1">
    <property type="nucleotide sequence ID" value="XM_005760438.1"/>
</dbReference>
<dbReference type="PANTHER" id="PTHR37845:SF1">
    <property type="entry name" value="SEQUENCE ORPHAN"/>
    <property type="match status" value="1"/>
</dbReference>
<dbReference type="eggNOG" id="ENOG502QWAD">
    <property type="taxonomic scope" value="Eukaryota"/>
</dbReference>
<accession>A0A0D3HZ56</accession>
<protein>
    <submittedName>
        <fullName evidence="1">Uncharacterized protein</fullName>
    </submittedName>
</protein>
<sequence>MPPFTSSTEAVERTGGSSSWAVPEAITLAKDFAAAFIASAALSIPVTIIDKAVVENATGANTLGASMRTALVKLLTTPHKFLTSREYFVVHGVYTATYLAANWTDSVCEASSRSNKIPKLASTTLVNLGAAASKDRIFGIWFSGKPPAPFPLVSWSLFFVRDLGTMATAFSLPPAISQSMVERDYSPSTAKYVSQIAPVMAIQWLTVPLHLIAYDLYVHKLGSGRTASDRLAFLRQKYTETVGARSMRIFPAFGLGGLGNTWLRNALLGKPQE</sequence>
<dbReference type="Proteomes" id="UP000013827">
    <property type="component" value="Unassembled WGS sequence"/>
</dbReference>
<evidence type="ECO:0000313" key="2">
    <source>
        <dbReference type="Proteomes" id="UP000013827"/>
    </source>
</evidence>
<dbReference type="KEGG" id="ehx:EMIHUDRAFT_249228"/>
<dbReference type="EnsemblProtists" id="EOD04291">
    <property type="protein sequence ID" value="EOD04291"/>
    <property type="gene ID" value="EMIHUDRAFT_121655"/>
</dbReference>
<dbReference type="InterPro" id="IPR038781">
    <property type="entry name" value="C365.16-ike"/>
</dbReference>
<dbReference type="PaxDb" id="2903-EOD04291"/>
<organism evidence="1 2">
    <name type="scientific">Emiliania huxleyi (strain CCMP1516)</name>
    <dbReference type="NCBI Taxonomy" id="280463"/>
    <lineage>
        <taxon>Eukaryota</taxon>
        <taxon>Haptista</taxon>
        <taxon>Haptophyta</taxon>
        <taxon>Prymnesiophyceae</taxon>
        <taxon>Isochrysidales</taxon>
        <taxon>Noelaerhabdaceae</taxon>
        <taxon>Emiliania</taxon>
    </lineage>
</organism>
<dbReference type="GO" id="GO:0005739">
    <property type="term" value="C:mitochondrion"/>
    <property type="evidence" value="ECO:0007669"/>
    <property type="project" value="TreeGrafter"/>
</dbReference>
<reference evidence="2" key="1">
    <citation type="journal article" date="2013" name="Nature">
        <title>Pan genome of the phytoplankton Emiliania underpins its global distribution.</title>
        <authorList>
            <person name="Read B.A."/>
            <person name="Kegel J."/>
            <person name="Klute M.J."/>
            <person name="Kuo A."/>
            <person name="Lefebvre S.C."/>
            <person name="Maumus F."/>
            <person name="Mayer C."/>
            <person name="Miller J."/>
            <person name="Monier A."/>
            <person name="Salamov A."/>
            <person name="Young J."/>
            <person name="Aguilar M."/>
            <person name="Claverie J.M."/>
            <person name="Frickenhaus S."/>
            <person name="Gonzalez K."/>
            <person name="Herman E.K."/>
            <person name="Lin Y.C."/>
            <person name="Napier J."/>
            <person name="Ogata H."/>
            <person name="Sarno A.F."/>
            <person name="Shmutz J."/>
            <person name="Schroeder D."/>
            <person name="de Vargas C."/>
            <person name="Verret F."/>
            <person name="von Dassow P."/>
            <person name="Valentin K."/>
            <person name="Van de Peer Y."/>
            <person name="Wheeler G."/>
            <person name="Dacks J.B."/>
            <person name="Delwiche C.F."/>
            <person name="Dyhrman S.T."/>
            <person name="Glockner G."/>
            <person name="John U."/>
            <person name="Richards T."/>
            <person name="Worden A.Z."/>
            <person name="Zhang X."/>
            <person name="Grigoriev I.V."/>
            <person name="Allen A.E."/>
            <person name="Bidle K."/>
            <person name="Borodovsky M."/>
            <person name="Bowler C."/>
            <person name="Brownlee C."/>
            <person name="Cock J.M."/>
            <person name="Elias M."/>
            <person name="Gladyshev V.N."/>
            <person name="Groth M."/>
            <person name="Guda C."/>
            <person name="Hadaegh A."/>
            <person name="Iglesias-Rodriguez M.D."/>
            <person name="Jenkins J."/>
            <person name="Jones B.M."/>
            <person name="Lawson T."/>
            <person name="Leese F."/>
            <person name="Lindquist E."/>
            <person name="Lobanov A."/>
            <person name="Lomsadze A."/>
            <person name="Malik S.B."/>
            <person name="Marsh M.E."/>
            <person name="Mackinder L."/>
            <person name="Mock T."/>
            <person name="Mueller-Roeber B."/>
            <person name="Pagarete A."/>
            <person name="Parker M."/>
            <person name="Probert I."/>
            <person name="Quesneville H."/>
            <person name="Raines C."/>
            <person name="Rensing S.A."/>
            <person name="Riano-Pachon D.M."/>
            <person name="Richier S."/>
            <person name="Rokitta S."/>
            <person name="Shiraiwa Y."/>
            <person name="Soanes D.M."/>
            <person name="van der Giezen M."/>
            <person name="Wahlund T.M."/>
            <person name="Williams B."/>
            <person name="Wilson W."/>
            <person name="Wolfe G."/>
            <person name="Wurch L.L."/>
        </authorList>
    </citation>
    <scope>NUCLEOTIDE SEQUENCE</scope>
</reference>
<proteinExistence type="predicted"/>
<dbReference type="PANTHER" id="PTHR37845">
    <property type="entry name" value="SEQUENCE ORPHAN"/>
    <property type="match status" value="1"/>
</dbReference>
<dbReference type="RefSeq" id="XP_005756720.1">
    <property type="nucleotide sequence ID" value="XM_005756663.1"/>
</dbReference>
<dbReference type="AlphaFoldDB" id="A0A0D3HZ56"/>
<dbReference type="HOGENOM" id="CLU_054095_2_0_1"/>
<dbReference type="GeneID" id="17250443"/>
<dbReference type="KEGG" id="ehx:EMIHUDRAFT_121655"/>